<keyword evidence="10" id="KW-1185">Reference proteome</keyword>
<feature type="transmembrane region" description="Helical" evidence="7">
    <location>
        <begin position="408"/>
        <end position="428"/>
    </location>
</feature>
<gene>
    <name evidence="9" type="ORF">J1902_15860</name>
</gene>
<dbReference type="EMBL" id="JAFNLL010000045">
    <property type="protein sequence ID" value="MBO1269424.1"/>
    <property type="molecule type" value="Genomic_DNA"/>
</dbReference>
<feature type="transmembrane region" description="Helical" evidence="7">
    <location>
        <begin position="249"/>
        <end position="268"/>
    </location>
</feature>
<feature type="transmembrane region" description="Helical" evidence="7">
    <location>
        <begin position="616"/>
        <end position="634"/>
    </location>
</feature>
<organism evidence="9 10">
    <name type="scientific">Arthrobacter cavernae</name>
    <dbReference type="NCBI Taxonomy" id="2817681"/>
    <lineage>
        <taxon>Bacteria</taxon>
        <taxon>Bacillati</taxon>
        <taxon>Actinomycetota</taxon>
        <taxon>Actinomycetes</taxon>
        <taxon>Micrococcales</taxon>
        <taxon>Micrococcaceae</taxon>
        <taxon>Arthrobacter</taxon>
    </lineage>
</organism>
<feature type="transmembrane region" description="Helical" evidence="7">
    <location>
        <begin position="30"/>
        <end position="48"/>
    </location>
</feature>
<feature type="transmembrane region" description="Helical" evidence="7">
    <location>
        <begin position="681"/>
        <end position="700"/>
    </location>
</feature>
<dbReference type="AlphaFoldDB" id="A0A939HEJ5"/>
<evidence type="ECO:0000313" key="10">
    <source>
        <dbReference type="Proteomes" id="UP000664164"/>
    </source>
</evidence>
<dbReference type="Pfam" id="PF01435">
    <property type="entry name" value="Peptidase_M48"/>
    <property type="match status" value="1"/>
</dbReference>
<feature type="transmembrane region" description="Helical" evidence="7">
    <location>
        <begin position="476"/>
        <end position="495"/>
    </location>
</feature>
<feature type="transmembrane region" description="Helical" evidence="7">
    <location>
        <begin position="712"/>
        <end position="737"/>
    </location>
</feature>
<keyword evidence="7" id="KW-0812">Transmembrane</keyword>
<feature type="transmembrane region" description="Helical" evidence="7">
    <location>
        <begin position="575"/>
        <end position="596"/>
    </location>
</feature>
<feature type="transmembrane region" description="Helical" evidence="7">
    <location>
        <begin position="100"/>
        <end position="120"/>
    </location>
</feature>
<dbReference type="InterPro" id="IPR001915">
    <property type="entry name" value="Peptidase_M48"/>
</dbReference>
<proteinExistence type="predicted"/>
<reference evidence="9" key="1">
    <citation type="submission" date="2021-03" db="EMBL/GenBank/DDBJ databases">
        <title>A new species, PO-11, isolated from a karst cave deposit.</title>
        <authorList>
            <person name="Zhaoxiaoyong W."/>
        </authorList>
    </citation>
    <scope>NUCLEOTIDE SEQUENCE</scope>
    <source>
        <strain evidence="9">PO-11</strain>
    </source>
</reference>
<accession>A0A939HEJ5</accession>
<evidence type="ECO:0000256" key="1">
    <source>
        <dbReference type="ARBA" id="ARBA00001947"/>
    </source>
</evidence>
<keyword evidence="7" id="KW-0472">Membrane</keyword>
<keyword evidence="3" id="KW-0479">Metal-binding</keyword>
<evidence type="ECO:0000256" key="3">
    <source>
        <dbReference type="ARBA" id="ARBA00022723"/>
    </source>
</evidence>
<keyword evidence="2" id="KW-0645">Protease</keyword>
<evidence type="ECO:0000256" key="7">
    <source>
        <dbReference type="SAM" id="Phobius"/>
    </source>
</evidence>
<evidence type="ECO:0000256" key="4">
    <source>
        <dbReference type="ARBA" id="ARBA00022801"/>
    </source>
</evidence>
<feature type="transmembrane region" description="Helical" evidence="7">
    <location>
        <begin position="521"/>
        <end position="542"/>
    </location>
</feature>
<keyword evidence="6 9" id="KW-0482">Metalloprotease</keyword>
<evidence type="ECO:0000256" key="5">
    <source>
        <dbReference type="ARBA" id="ARBA00022833"/>
    </source>
</evidence>
<evidence type="ECO:0000256" key="6">
    <source>
        <dbReference type="ARBA" id="ARBA00023049"/>
    </source>
</evidence>
<evidence type="ECO:0000259" key="8">
    <source>
        <dbReference type="Pfam" id="PF01435"/>
    </source>
</evidence>
<dbReference type="GO" id="GO:0046872">
    <property type="term" value="F:metal ion binding"/>
    <property type="evidence" value="ECO:0007669"/>
    <property type="project" value="UniProtKB-KW"/>
</dbReference>
<feature type="transmembrane region" description="Helical" evidence="7">
    <location>
        <begin position="364"/>
        <end position="387"/>
    </location>
</feature>
<feature type="domain" description="Peptidase M48" evidence="8">
    <location>
        <begin position="161"/>
        <end position="322"/>
    </location>
</feature>
<comment type="cofactor">
    <cofactor evidence="1">
        <name>Zn(2+)</name>
        <dbReference type="ChEBI" id="CHEBI:29105"/>
    </cofactor>
</comment>
<keyword evidence="5" id="KW-0862">Zinc</keyword>
<dbReference type="Gene3D" id="3.30.2010.10">
    <property type="entry name" value="Metalloproteases ('zincins'), catalytic domain"/>
    <property type="match status" value="1"/>
</dbReference>
<sequence length="893" mass="92890">MDAREPHPALAVEGNRVNVLAYPPPTTGQFVVFVAALLTAGLFVGTWLHNEILGASWTRSVLLCEASAQDAGAGLPPGEAFLARTLAAQQCAGPVERIRVLWSAGGTAMVALGAVALMYVRPAVIRRRRRLSRPTPAMRPVLERFAGLSAEAGLRRCPALFIGPTRMRDAFSFGVPGAYAVALPRKAVAMLQRPGVFDAVVRHELAHVRHGDVALAWLARSIWYVLGPVLLLPVVWAFIQGDLSLLPSYLWRVALLAVVVEVTSAGLLRSREHDADLAAARGQSQLAELWTCLGLLPARRTAWLRRVTARHPDADRRREVLESPHRAARIGFLDGLAAAFLAALGVPLVVGAAVTLTAGTGLTLAGQAAGALLAGPLLGITVGFGLWRAALMEEAAALPSTQPRFSRLAVAGGVAVGLALGQTASLAQTGVEPTGLTTPLWILVPVVLGAASVGLSASMATTWARAVRIFPRPWPAWSLAMMVNAVLFAAGAWMWGTLQAALDGMGWEGTRLWVLSGFSELPLVGAALFLVSASAAGLILAARARGRPDPGWLLDGIPDPAEPSPRGTGTEVPGLLSQFLGGAAAGAFTVAVLAVWRQLIGPLDTFAAREQLTWTVIWVCAAAWGAASLAGIILRPVEGAGAALAGGATATVVGVLGFAVINTLRGGPLTLELVGFLLRPALGLGFALGLTAGLLATLPWPAHAMAGIRSRLLLASTAAGMAAVAAVGVIASAPVLVGPPPLADGRTPGDPGGTAIAEAEAAEIEHYAQALAPGYLFAYLFADEQLRVAGNLLDRDPPAALGHLRSVVVPAVAALRSDVEHYAPRTQEVQSVHNELLDAIGLTGRKLELFATAIEQGDESALLEGAALQEEERRLLLRWQAGVIRLGSGQAGP</sequence>
<feature type="transmembrane region" description="Helical" evidence="7">
    <location>
        <begin position="641"/>
        <end position="661"/>
    </location>
</feature>
<evidence type="ECO:0000256" key="2">
    <source>
        <dbReference type="ARBA" id="ARBA00022670"/>
    </source>
</evidence>
<name>A0A939HEJ5_9MICC</name>
<dbReference type="RefSeq" id="WP_207617280.1">
    <property type="nucleotide sequence ID" value="NZ_JAFNLL010000045.1"/>
</dbReference>
<feature type="transmembrane region" description="Helical" evidence="7">
    <location>
        <begin position="440"/>
        <end position="464"/>
    </location>
</feature>
<keyword evidence="7" id="KW-1133">Transmembrane helix</keyword>
<comment type="caution">
    <text evidence="9">The sequence shown here is derived from an EMBL/GenBank/DDBJ whole genome shotgun (WGS) entry which is preliminary data.</text>
</comment>
<evidence type="ECO:0000313" key="9">
    <source>
        <dbReference type="EMBL" id="MBO1269424.1"/>
    </source>
</evidence>
<feature type="transmembrane region" description="Helical" evidence="7">
    <location>
        <begin position="217"/>
        <end position="237"/>
    </location>
</feature>
<protein>
    <submittedName>
        <fullName evidence="9">M48 family metalloprotease</fullName>
    </submittedName>
</protein>
<dbReference type="Proteomes" id="UP000664164">
    <property type="component" value="Unassembled WGS sequence"/>
</dbReference>
<keyword evidence="4" id="KW-0378">Hydrolase</keyword>
<feature type="transmembrane region" description="Helical" evidence="7">
    <location>
        <begin position="336"/>
        <end position="358"/>
    </location>
</feature>
<dbReference type="GO" id="GO:0006508">
    <property type="term" value="P:proteolysis"/>
    <property type="evidence" value="ECO:0007669"/>
    <property type="project" value="UniProtKB-KW"/>
</dbReference>
<dbReference type="GO" id="GO:0004222">
    <property type="term" value="F:metalloendopeptidase activity"/>
    <property type="evidence" value="ECO:0007669"/>
    <property type="project" value="InterPro"/>
</dbReference>